<accession>A0A9D4F0F9</accession>
<feature type="signal peptide" evidence="1">
    <location>
        <begin position="1"/>
        <end position="19"/>
    </location>
</feature>
<keyword evidence="1" id="KW-0732">Signal</keyword>
<sequence length="100" mass="11230">MAHSGAFLCLIPVLIHVYCRHIQNDKSCGIQKDDGEVISICRSLYFVAGDTTIGIIRVERTFFGIFSPKFHFGNLKFVDWFGVDILQELSVDSALNYLSA</sequence>
<evidence type="ECO:0000313" key="3">
    <source>
        <dbReference type="Proteomes" id="UP000828390"/>
    </source>
</evidence>
<gene>
    <name evidence="2" type="ORF">DPMN_165352</name>
</gene>
<organism evidence="2 3">
    <name type="scientific">Dreissena polymorpha</name>
    <name type="common">Zebra mussel</name>
    <name type="synonym">Mytilus polymorpha</name>
    <dbReference type="NCBI Taxonomy" id="45954"/>
    <lineage>
        <taxon>Eukaryota</taxon>
        <taxon>Metazoa</taxon>
        <taxon>Spiralia</taxon>
        <taxon>Lophotrochozoa</taxon>
        <taxon>Mollusca</taxon>
        <taxon>Bivalvia</taxon>
        <taxon>Autobranchia</taxon>
        <taxon>Heteroconchia</taxon>
        <taxon>Euheterodonta</taxon>
        <taxon>Imparidentia</taxon>
        <taxon>Neoheterodontei</taxon>
        <taxon>Myida</taxon>
        <taxon>Dreissenoidea</taxon>
        <taxon>Dreissenidae</taxon>
        <taxon>Dreissena</taxon>
    </lineage>
</organism>
<protein>
    <submittedName>
        <fullName evidence="2">Uncharacterized protein</fullName>
    </submittedName>
</protein>
<dbReference type="EMBL" id="JAIWYP010000008">
    <property type="protein sequence ID" value="KAH3787232.1"/>
    <property type="molecule type" value="Genomic_DNA"/>
</dbReference>
<keyword evidence="3" id="KW-1185">Reference proteome</keyword>
<proteinExistence type="predicted"/>
<feature type="chain" id="PRO_5039622622" evidence="1">
    <location>
        <begin position="20"/>
        <end position="100"/>
    </location>
</feature>
<evidence type="ECO:0000313" key="2">
    <source>
        <dbReference type="EMBL" id="KAH3787232.1"/>
    </source>
</evidence>
<evidence type="ECO:0000256" key="1">
    <source>
        <dbReference type="SAM" id="SignalP"/>
    </source>
</evidence>
<dbReference type="AlphaFoldDB" id="A0A9D4F0F9"/>
<dbReference type="Proteomes" id="UP000828390">
    <property type="component" value="Unassembled WGS sequence"/>
</dbReference>
<name>A0A9D4F0F9_DREPO</name>
<reference evidence="2" key="2">
    <citation type="submission" date="2020-11" db="EMBL/GenBank/DDBJ databases">
        <authorList>
            <person name="McCartney M.A."/>
            <person name="Auch B."/>
            <person name="Kono T."/>
            <person name="Mallez S."/>
            <person name="Becker A."/>
            <person name="Gohl D.M."/>
            <person name="Silverstein K.A.T."/>
            <person name="Koren S."/>
            <person name="Bechman K.B."/>
            <person name="Herman A."/>
            <person name="Abrahante J.E."/>
            <person name="Garbe J."/>
        </authorList>
    </citation>
    <scope>NUCLEOTIDE SEQUENCE</scope>
    <source>
        <strain evidence="2">Duluth1</strain>
        <tissue evidence="2">Whole animal</tissue>
    </source>
</reference>
<reference evidence="2" key="1">
    <citation type="journal article" date="2019" name="bioRxiv">
        <title>The Genome of the Zebra Mussel, Dreissena polymorpha: A Resource for Invasive Species Research.</title>
        <authorList>
            <person name="McCartney M.A."/>
            <person name="Auch B."/>
            <person name="Kono T."/>
            <person name="Mallez S."/>
            <person name="Zhang Y."/>
            <person name="Obille A."/>
            <person name="Becker A."/>
            <person name="Abrahante J.E."/>
            <person name="Garbe J."/>
            <person name="Badalamenti J.P."/>
            <person name="Herman A."/>
            <person name="Mangelson H."/>
            <person name="Liachko I."/>
            <person name="Sullivan S."/>
            <person name="Sone E.D."/>
            <person name="Koren S."/>
            <person name="Silverstein K.A.T."/>
            <person name="Beckman K.B."/>
            <person name="Gohl D.M."/>
        </authorList>
    </citation>
    <scope>NUCLEOTIDE SEQUENCE</scope>
    <source>
        <strain evidence="2">Duluth1</strain>
        <tissue evidence="2">Whole animal</tissue>
    </source>
</reference>
<comment type="caution">
    <text evidence="2">The sequence shown here is derived from an EMBL/GenBank/DDBJ whole genome shotgun (WGS) entry which is preliminary data.</text>
</comment>